<gene>
    <name evidence="1" type="ORF">LX87_03872</name>
</gene>
<sequence length="414" mass="46544">MNRSSGGTNFVITSRQPWEEKQLGSNIRDMARTLSVNHSVLFVNEPLDWSARLSDKSGRAQRRDKFMAENQGRHLIQAEENLWVLSPKTLLGSFNWLPDTPFYDWANRYNGTVLSNEIKAAVQELGWKSFVLINDNDMLQGFYLKELLQPDVYVYYLRDNFLAVNFWKRHGARLEPLLMSKVDLVASNSLYLANQAARYNPRSVYVGQGCDLKMFDPAAITEIPADIAALPRPRIGYAGALTGLRLDGDLIGNLARQRPDWQIVLIGATDDSFPTEQLSALPNVSFLGAKTPREIPAYLAAMDVLINPQILNEVTIGNYPRKIDEYLAMGKPVVAGKTETMALFDEHVYLAENTDQFIARIDDVLNGNVLSSPEERIAFAWEHTWENSVGLLTDAIDQFRVSKSKTAPSISKTV</sequence>
<protein>
    <submittedName>
        <fullName evidence="1">Glycosyl transferase family 1</fullName>
    </submittedName>
</protein>
<dbReference type="AlphaFoldDB" id="A0A327WNQ4"/>
<proteinExistence type="predicted"/>
<organism evidence="1 2">
    <name type="scientific">Larkinella arboricola</name>
    <dbReference type="NCBI Taxonomy" id="643671"/>
    <lineage>
        <taxon>Bacteria</taxon>
        <taxon>Pseudomonadati</taxon>
        <taxon>Bacteroidota</taxon>
        <taxon>Cytophagia</taxon>
        <taxon>Cytophagales</taxon>
        <taxon>Spirosomataceae</taxon>
        <taxon>Larkinella</taxon>
    </lineage>
</organism>
<evidence type="ECO:0000313" key="2">
    <source>
        <dbReference type="Proteomes" id="UP000248790"/>
    </source>
</evidence>
<reference evidence="1 2" key="1">
    <citation type="submission" date="2018-06" db="EMBL/GenBank/DDBJ databases">
        <title>Genomic Encyclopedia of Archaeal and Bacterial Type Strains, Phase II (KMG-II): from individual species to whole genera.</title>
        <authorList>
            <person name="Goeker M."/>
        </authorList>
    </citation>
    <scope>NUCLEOTIDE SEQUENCE [LARGE SCALE GENOMIC DNA]</scope>
    <source>
        <strain evidence="1 2">DSM 21851</strain>
    </source>
</reference>
<comment type="caution">
    <text evidence="1">The sequence shown here is derived from an EMBL/GenBank/DDBJ whole genome shotgun (WGS) entry which is preliminary data.</text>
</comment>
<dbReference type="EMBL" id="QLMC01000005">
    <property type="protein sequence ID" value="RAJ93988.1"/>
    <property type="molecule type" value="Genomic_DNA"/>
</dbReference>
<keyword evidence="2" id="KW-1185">Reference proteome</keyword>
<dbReference type="OrthoDB" id="9816564at2"/>
<name>A0A327WNQ4_LARAB</name>
<keyword evidence="1" id="KW-0808">Transferase</keyword>
<evidence type="ECO:0000313" key="1">
    <source>
        <dbReference type="EMBL" id="RAJ93988.1"/>
    </source>
</evidence>
<dbReference type="Proteomes" id="UP000248790">
    <property type="component" value="Unassembled WGS sequence"/>
</dbReference>
<dbReference type="Pfam" id="PF13692">
    <property type="entry name" value="Glyco_trans_1_4"/>
    <property type="match status" value="1"/>
</dbReference>
<dbReference type="GO" id="GO:0016740">
    <property type="term" value="F:transferase activity"/>
    <property type="evidence" value="ECO:0007669"/>
    <property type="project" value="UniProtKB-KW"/>
</dbReference>
<accession>A0A327WNQ4</accession>
<dbReference type="SUPFAM" id="SSF53756">
    <property type="entry name" value="UDP-Glycosyltransferase/glycogen phosphorylase"/>
    <property type="match status" value="1"/>
</dbReference>
<dbReference type="RefSeq" id="WP_111629926.1">
    <property type="nucleotide sequence ID" value="NZ_QLMC01000005.1"/>
</dbReference>
<dbReference type="Gene3D" id="3.40.50.2000">
    <property type="entry name" value="Glycogen Phosphorylase B"/>
    <property type="match status" value="1"/>
</dbReference>